<dbReference type="GO" id="GO:0098826">
    <property type="term" value="C:endoplasmic reticulum tubular network membrane"/>
    <property type="evidence" value="ECO:0007669"/>
    <property type="project" value="UniProtKB-UniRule"/>
</dbReference>
<sequence>MSFLRRIFSKNGEEDYETILSNLANDIQKRQLKLSEIRLRERRSTLLVTLYTLAAWVAYVSLWYYNVLPDLKRGQFVTKPSVERAIKGAPVVIGPIIILFIRRVVQIWYMRKGDAEEKTVKELMKKRREKVEEIKKKTNYYSTRDLIQKYDEVTPSATPLRQRLPVGQIPQTPQGRPIPNAPNTVNPRMQTPGASAASFSPVTPLPPPRKQWYDKLADALLGEDDPNIASPSSRYALICEKCFMHNGLVKESMWEDAQYVCPKCGHFNPSARSKKERPRQSLSPTPSPHSSPSNHVDSPSTRRSQNPPSPSQISRNRSSTSSETDMPTVDGLEPTAMEVDSNEGDHTP</sequence>
<protein>
    <recommendedName>
        <fullName evidence="1">Endoplasmic reticulum junction formation protein lunapark</fullName>
    </recommendedName>
</protein>
<keyword evidence="1" id="KW-0862">Zinc</keyword>
<proteinExistence type="inferred from homology"/>
<comment type="domain">
    <text evidence="1">The C4-type zinc finger motif is necessary both for its ER three-way tubular junction localization and formation.</text>
</comment>
<feature type="domain" description="Lunapark zinc ribbon" evidence="3">
    <location>
        <begin position="212"/>
        <end position="268"/>
    </location>
</feature>
<feature type="compositionally biased region" description="Polar residues" evidence="2">
    <location>
        <begin position="181"/>
        <end position="201"/>
    </location>
</feature>
<feature type="region of interest" description="Disordered" evidence="2">
    <location>
        <begin position="167"/>
        <end position="206"/>
    </location>
</feature>
<dbReference type="InterPro" id="IPR019273">
    <property type="entry name" value="Lunapark_Znf"/>
</dbReference>
<evidence type="ECO:0000313" key="5">
    <source>
        <dbReference type="Proteomes" id="UP000807469"/>
    </source>
</evidence>
<feature type="compositionally biased region" description="Low complexity" evidence="2">
    <location>
        <begin position="281"/>
        <end position="322"/>
    </location>
</feature>
<dbReference type="AlphaFoldDB" id="A0A9P5YW55"/>
<evidence type="ECO:0000256" key="1">
    <source>
        <dbReference type="RuleBase" id="RU367073"/>
    </source>
</evidence>
<reference evidence="4" key="1">
    <citation type="submission" date="2020-11" db="EMBL/GenBank/DDBJ databases">
        <authorList>
            <consortium name="DOE Joint Genome Institute"/>
            <person name="Ahrendt S."/>
            <person name="Riley R."/>
            <person name="Andreopoulos W."/>
            <person name="Labutti K."/>
            <person name="Pangilinan J."/>
            <person name="Ruiz-Duenas F.J."/>
            <person name="Barrasa J.M."/>
            <person name="Sanchez-Garcia M."/>
            <person name="Camarero S."/>
            <person name="Miyauchi S."/>
            <person name="Serrano A."/>
            <person name="Linde D."/>
            <person name="Babiker R."/>
            <person name="Drula E."/>
            <person name="Ayuso-Fernandez I."/>
            <person name="Pacheco R."/>
            <person name="Padilla G."/>
            <person name="Ferreira P."/>
            <person name="Barriuso J."/>
            <person name="Kellner H."/>
            <person name="Castanera R."/>
            <person name="Alfaro M."/>
            <person name="Ramirez L."/>
            <person name="Pisabarro A.G."/>
            <person name="Kuo A."/>
            <person name="Tritt A."/>
            <person name="Lipzen A."/>
            <person name="He G."/>
            <person name="Yan M."/>
            <person name="Ng V."/>
            <person name="Cullen D."/>
            <person name="Martin F."/>
            <person name="Rosso M.-N."/>
            <person name="Henrissat B."/>
            <person name="Hibbett D."/>
            <person name="Martinez A.T."/>
            <person name="Grigoriev I.V."/>
        </authorList>
    </citation>
    <scope>NUCLEOTIDE SEQUENCE</scope>
    <source>
        <strain evidence="4">CIRM-BRFM 674</strain>
    </source>
</reference>
<name>A0A9P5YW55_9AGAR</name>
<keyword evidence="1" id="KW-0479">Metal-binding</keyword>
<dbReference type="GO" id="GO:1903373">
    <property type="term" value="P:positive regulation of endoplasmic reticulum tubular network organization"/>
    <property type="evidence" value="ECO:0007669"/>
    <property type="project" value="UniProtKB-UniRule"/>
</dbReference>
<keyword evidence="5" id="KW-1185">Reference proteome</keyword>
<organism evidence="4 5">
    <name type="scientific">Pholiota conissans</name>
    <dbReference type="NCBI Taxonomy" id="109636"/>
    <lineage>
        <taxon>Eukaryota</taxon>
        <taxon>Fungi</taxon>
        <taxon>Dikarya</taxon>
        <taxon>Basidiomycota</taxon>
        <taxon>Agaricomycotina</taxon>
        <taxon>Agaricomycetes</taxon>
        <taxon>Agaricomycetidae</taxon>
        <taxon>Agaricales</taxon>
        <taxon>Agaricineae</taxon>
        <taxon>Strophariaceae</taxon>
        <taxon>Pholiota</taxon>
    </lineage>
</organism>
<accession>A0A9P5YW55</accession>
<evidence type="ECO:0000259" key="3">
    <source>
        <dbReference type="Pfam" id="PF10058"/>
    </source>
</evidence>
<dbReference type="PANTHER" id="PTHR22166">
    <property type="entry name" value="ENDOPLASMIC RETICULUM JUNCTION FORMATION PROTEIN LUNAPARK"/>
    <property type="match status" value="1"/>
</dbReference>
<comment type="subcellular location">
    <subcellularLocation>
        <location evidence="1">Endoplasmic reticulum membrane</location>
        <topology evidence="1">Multi-pass membrane protein</topology>
    </subcellularLocation>
</comment>
<feature type="transmembrane region" description="Helical" evidence="1">
    <location>
        <begin position="85"/>
        <end position="105"/>
    </location>
</feature>
<keyword evidence="1" id="KW-0472">Membrane</keyword>
<dbReference type="PANTHER" id="PTHR22166:SF12">
    <property type="entry name" value="ENDOPLASMIC RETICULUM JUNCTION FORMATION PROTEIN LUNAPARK"/>
    <property type="match status" value="1"/>
</dbReference>
<dbReference type="GO" id="GO:0071788">
    <property type="term" value="P:endoplasmic reticulum tubular network maintenance"/>
    <property type="evidence" value="ECO:0007669"/>
    <property type="project" value="UniProtKB-UniRule"/>
</dbReference>
<gene>
    <name evidence="4" type="ORF">BDN70DRAFT_881978</name>
</gene>
<feature type="region of interest" description="Disordered" evidence="2">
    <location>
        <begin position="267"/>
        <end position="348"/>
    </location>
</feature>
<dbReference type="Pfam" id="PF10058">
    <property type="entry name" value="Zn_ribbon_10"/>
    <property type="match status" value="1"/>
</dbReference>
<comment type="function">
    <text evidence="1">Plays a role in determining ER morphology.</text>
</comment>
<dbReference type="InterPro" id="IPR040115">
    <property type="entry name" value="Lnp"/>
</dbReference>
<keyword evidence="1" id="KW-0812">Transmembrane</keyword>
<keyword evidence="1" id="KW-1133">Transmembrane helix</keyword>
<dbReference type="EMBL" id="MU155282">
    <property type="protein sequence ID" value="KAF9476787.1"/>
    <property type="molecule type" value="Genomic_DNA"/>
</dbReference>
<dbReference type="OrthoDB" id="1725934at2759"/>
<dbReference type="GO" id="GO:0008270">
    <property type="term" value="F:zinc ion binding"/>
    <property type="evidence" value="ECO:0007669"/>
    <property type="project" value="UniProtKB-KW"/>
</dbReference>
<dbReference type="Proteomes" id="UP000807469">
    <property type="component" value="Unassembled WGS sequence"/>
</dbReference>
<evidence type="ECO:0000313" key="4">
    <source>
        <dbReference type="EMBL" id="KAF9476787.1"/>
    </source>
</evidence>
<feature type="transmembrane region" description="Helical" evidence="1">
    <location>
        <begin position="45"/>
        <end position="65"/>
    </location>
</feature>
<evidence type="ECO:0000256" key="2">
    <source>
        <dbReference type="SAM" id="MobiDB-lite"/>
    </source>
</evidence>
<keyword evidence="1" id="KW-0256">Endoplasmic reticulum</keyword>
<keyword evidence="1" id="KW-0863">Zinc-finger</keyword>
<comment type="caution">
    <text evidence="4">The sequence shown here is derived from an EMBL/GenBank/DDBJ whole genome shotgun (WGS) entry which is preliminary data.</text>
</comment>
<comment type="similarity">
    <text evidence="1">Belongs to the lunapark family.</text>
</comment>